<organism evidence="8 9">
    <name type="scientific">Xaviernesmea oryzae</name>
    <dbReference type="NCBI Taxonomy" id="464029"/>
    <lineage>
        <taxon>Bacteria</taxon>
        <taxon>Pseudomonadati</taxon>
        <taxon>Pseudomonadota</taxon>
        <taxon>Alphaproteobacteria</taxon>
        <taxon>Hyphomicrobiales</taxon>
        <taxon>Rhizobiaceae</taxon>
        <taxon>Rhizobium/Agrobacterium group</taxon>
        <taxon>Xaviernesmea</taxon>
    </lineage>
</organism>
<evidence type="ECO:0000259" key="7">
    <source>
        <dbReference type="PROSITE" id="PS50850"/>
    </source>
</evidence>
<evidence type="ECO:0000313" key="8">
    <source>
        <dbReference type="EMBL" id="OLP61792.1"/>
    </source>
</evidence>
<dbReference type="InterPro" id="IPR050189">
    <property type="entry name" value="MFS_Efflux_Transporters"/>
</dbReference>
<feature type="transmembrane region" description="Helical" evidence="6">
    <location>
        <begin position="312"/>
        <end position="332"/>
    </location>
</feature>
<dbReference type="InterPro" id="IPR036259">
    <property type="entry name" value="MFS_trans_sf"/>
</dbReference>
<evidence type="ECO:0000256" key="6">
    <source>
        <dbReference type="SAM" id="Phobius"/>
    </source>
</evidence>
<name>A0A1Q9B1B5_9HYPH</name>
<feature type="transmembrane region" description="Helical" evidence="6">
    <location>
        <begin position="344"/>
        <end position="366"/>
    </location>
</feature>
<feature type="transmembrane region" description="Helical" evidence="6">
    <location>
        <begin position="222"/>
        <end position="243"/>
    </location>
</feature>
<comment type="subcellular location">
    <subcellularLocation>
        <location evidence="1">Cell membrane</location>
        <topology evidence="1">Multi-pass membrane protein</topology>
    </subcellularLocation>
</comment>
<dbReference type="InterPro" id="IPR011701">
    <property type="entry name" value="MFS"/>
</dbReference>
<gene>
    <name evidence="8" type="ORF">BJF93_19025</name>
</gene>
<dbReference type="AlphaFoldDB" id="A0A1Q9B1B5"/>
<dbReference type="InterPro" id="IPR020846">
    <property type="entry name" value="MFS_dom"/>
</dbReference>
<feature type="transmembrane region" description="Helical" evidence="6">
    <location>
        <begin position="147"/>
        <end position="171"/>
    </location>
</feature>
<proteinExistence type="predicted"/>
<sequence>MNNPVSLYPEHHPDAERPAYWGAVFSLALGVFGLVTAEFLPASLLTPMSADLGVSLAAAGQSVTMTAVIGGIAGPAVVVGTGRLDRRIVLLWLTGLLVASSLIAGFAQSLPVLLLARVLLGIGLGGFWAMSLSLAMRLAPERLMPRAMAIIMSGVSLATVCAAPLGAWIGATLGWRWAFLLAAAIGGVAFLAQAVTVPALPSTGATSLATIARVIRRPAIRLGLATILLAVTAHFSGFTYIRPYLEQVPHYDVEAIAGALLVFGIAGFLGNLVGGFLAERSARLAMSLAALVISASVLALGLVGAWPGVTMAALATWGLAFGAFPVSVQAYISRNAGDEAEGAGAAVLVAFQIAISSGAVLGGMIINGQGPAGVYLFAALAALLAASLTLIARTARSRTA</sequence>
<dbReference type="EMBL" id="MKIP01000030">
    <property type="protein sequence ID" value="OLP61792.1"/>
    <property type="molecule type" value="Genomic_DNA"/>
</dbReference>
<dbReference type="GO" id="GO:0022857">
    <property type="term" value="F:transmembrane transporter activity"/>
    <property type="evidence" value="ECO:0007669"/>
    <property type="project" value="InterPro"/>
</dbReference>
<dbReference type="Gene3D" id="1.20.1250.20">
    <property type="entry name" value="MFS general substrate transporter like domains"/>
    <property type="match status" value="1"/>
</dbReference>
<dbReference type="CDD" id="cd17324">
    <property type="entry name" value="MFS_NepI_like"/>
    <property type="match status" value="1"/>
</dbReference>
<feature type="transmembrane region" description="Helical" evidence="6">
    <location>
        <begin position="372"/>
        <end position="392"/>
    </location>
</feature>
<dbReference type="PROSITE" id="PS50850">
    <property type="entry name" value="MFS"/>
    <property type="match status" value="1"/>
</dbReference>
<feature type="transmembrane region" description="Helical" evidence="6">
    <location>
        <begin position="20"/>
        <end position="40"/>
    </location>
</feature>
<dbReference type="GO" id="GO:0005886">
    <property type="term" value="C:plasma membrane"/>
    <property type="evidence" value="ECO:0007669"/>
    <property type="project" value="UniProtKB-SubCell"/>
</dbReference>
<dbReference type="PANTHER" id="PTHR43124">
    <property type="entry name" value="PURINE EFFLUX PUMP PBUE"/>
    <property type="match status" value="1"/>
</dbReference>
<dbReference type="Proteomes" id="UP000186364">
    <property type="component" value="Unassembled WGS sequence"/>
</dbReference>
<dbReference type="PANTHER" id="PTHR43124:SF5">
    <property type="entry name" value="PURINE RIBONUCLEOSIDE EFFLUX PUMP NEPI"/>
    <property type="match status" value="1"/>
</dbReference>
<evidence type="ECO:0000256" key="3">
    <source>
        <dbReference type="ARBA" id="ARBA00022692"/>
    </source>
</evidence>
<keyword evidence="4 6" id="KW-1133">Transmembrane helix</keyword>
<evidence type="ECO:0000256" key="5">
    <source>
        <dbReference type="ARBA" id="ARBA00023136"/>
    </source>
</evidence>
<feature type="transmembrane region" description="Helical" evidence="6">
    <location>
        <begin position="177"/>
        <end position="201"/>
    </location>
</feature>
<accession>A0A1Q9B1B5</accession>
<evidence type="ECO:0000256" key="1">
    <source>
        <dbReference type="ARBA" id="ARBA00004651"/>
    </source>
</evidence>
<evidence type="ECO:0000256" key="2">
    <source>
        <dbReference type="ARBA" id="ARBA00022475"/>
    </source>
</evidence>
<keyword evidence="3 6" id="KW-0812">Transmembrane</keyword>
<feature type="transmembrane region" description="Helical" evidence="6">
    <location>
        <begin position="255"/>
        <end position="277"/>
    </location>
</feature>
<keyword evidence="5 6" id="KW-0472">Membrane</keyword>
<dbReference type="OrthoDB" id="9812189at2"/>
<comment type="caution">
    <text evidence="8">The sequence shown here is derived from an EMBL/GenBank/DDBJ whole genome shotgun (WGS) entry which is preliminary data.</text>
</comment>
<keyword evidence="2" id="KW-1003">Cell membrane</keyword>
<evidence type="ECO:0000256" key="4">
    <source>
        <dbReference type="ARBA" id="ARBA00022989"/>
    </source>
</evidence>
<feature type="transmembrane region" description="Helical" evidence="6">
    <location>
        <begin position="52"/>
        <end position="77"/>
    </location>
</feature>
<dbReference type="SUPFAM" id="SSF103473">
    <property type="entry name" value="MFS general substrate transporter"/>
    <property type="match status" value="1"/>
</dbReference>
<feature type="transmembrane region" description="Helical" evidence="6">
    <location>
        <begin position="284"/>
        <end position="306"/>
    </location>
</feature>
<feature type="domain" description="Major facilitator superfamily (MFS) profile" evidence="7">
    <location>
        <begin position="23"/>
        <end position="397"/>
    </location>
</feature>
<feature type="transmembrane region" description="Helical" evidence="6">
    <location>
        <begin position="89"/>
        <end position="108"/>
    </location>
</feature>
<feature type="transmembrane region" description="Helical" evidence="6">
    <location>
        <begin position="114"/>
        <end position="135"/>
    </location>
</feature>
<evidence type="ECO:0000313" key="9">
    <source>
        <dbReference type="Proteomes" id="UP000186364"/>
    </source>
</evidence>
<dbReference type="Pfam" id="PF07690">
    <property type="entry name" value="MFS_1"/>
    <property type="match status" value="1"/>
</dbReference>
<keyword evidence="9" id="KW-1185">Reference proteome</keyword>
<reference evidence="8 9" key="1">
    <citation type="submission" date="2016-09" db="EMBL/GenBank/DDBJ databases">
        <title>Rhizobium sp. nov., a novel species isolated from the rice rhizosphere.</title>
        <authorList>
            <person name="Zhao J."/>
            <person name="Zhang X."/>
        </authorList>
    </citation>
    <scope>NUCLEOTIDE SEQUENCE [LARGE SCALE GENOMIC DNA]</scope>
    <source>
        <strain evidence="8 9">1.7048</strain>
    </source>
</reference>
<protein>
    <submittedName>
        <fullName evidence="8">Transporter</fullName>
    </submittedName>
</protein>
<dbReference type="RefSeq" id="WP_075626095.1">
    <property type="nucleotide sequence ID" value="NZ_FOAM01000012.1"/>
</dbReference>